<name>A0A2S2FHG3_9GAMM</name>
<dbReference type="InterPro" id="IPR036700">
    <property type="entry name" value="BOBF_sf"/>
</dbReference>
<dbReference type="RefSeq" id="WP_065995204.1">
    <property type="nucleotide sequence ID" value="NZ_CP029397.2"/>
</dbReference>
<dbReference type="AlphaFoldDB" id="A0A2S2FHG3"/>
<dbReference type="InterPro" id="IPR005220">
    <property type="entry name" value="CarO-like"/>
</dbReference>
<dbReference type="Proteomes" id="UP000245977">
    <property type="component" value="Chromosome"/>
</dbReference>
<evidence type="ECO:0000256" key="1">
    <source>
        <dbReference type="ARBA" id="ARBA00022729"/>
    </source>
</evidence>
<dbReference type="KEGG" id="adv:DJ533_18570"/>
<dbReference type="EMBL" id="CP029397">
    <property type="protein sequence ID" value="AWL30413.1"/>
    <property type="molecule type" value="Genomic_DNA"/>
</dbReference>
<gene>
    <name evidence="3" type="ORF">DJ533_18570</name>
</gene>
<dbReference type="OrthoDB" id="598245at2"/>
<dbReference type="PANTHER" id="PTHR36571">
    <property type="entry name" value="PROTEIN YGIW"/>
    <property type="match status" value="1"/>
</dbReference>
<dbReference type="STRING" id="1871111.GCA_001704615_01739"/>
<dbReference type="PANTHER" id="PTHR36571:SF1">
    <property type="entry name" value="PROTEIN YGIW"/>
    <property type="match status" value="1"/>
</dbReference>
<feature type="chain" id="PRO_5015597029" evidence="2">
    <location>
        <begin position="22"/>
        <end position="120"/>
    </location>
</feature>
<reference evidence="3" key="1">
    <citation type="submission" date="2019-08" db="EMBL/GenBank/DDBJ databases">
        <title>The complete genome of Acinetobacter defluvii strain WCHAD010030.</title>
        <authorList>
            <person name="Hu Y."/>
            <person name="Qin J."/>
            <person name="Feng Y."/>
            <person name="Zong Z."/>
        </authorList>
    </citation>
    <scope>NUCLEOTIDE SEQUENCE</scope>
    <source>
        <strain evidence="3">WCHA30</strain>
    </source>
</reference>
<sequence length="120" mass="13267">MKKSSFLFSVIVMALTANVWASSDDQRIINAAQKHPITIAEALQTADETAVMLTGTIQRHVKDEHYELKDATGSITVEIDKKLASATQLKQGTVVKVLGEVDTHRYKPTDIDVVKVEFVK</sequence>
<organism evidence="3 4">
    <name type="scientific">Acinetobacter defluvii</name>
    <dbReference type="NCBI Taxonomy" id="1871111"/>
    <lineage>
        <taxon>Bacteria</taxon>
        <taxon>Pseudomonadati</taxon>
        <taxon>Pseudomonadota</taxon>
        <taxon>Gammaproteobacteria</taxon>
        <taxon>Moraxellales</taxon>
        <taxon>Moraxellaceae</taxon>
        <taxon>Acinetobacter</taxon>
    </lineage>
</organism>
<proteinExistence type="predicted"/>
<evidence type="ECO:0000313" key="4">
    <source>
        <dbReference type="Proteomes" id="UP000245977"/>
    </source>
</evidence>
<evidence type="ECO:0000256" key="2">
    <source>
        <dbReference type="SAM" id="SignalP"/>
    </source>
</evidence>
<keyword evidence="4" id="KW-1185">Reference proteome</keyword>
<feature type="signal peptide" evidence="2">
    <location>
        <begin position="1"/>
        <end position="21"/>
    </location>
</feature>
<accession>A0A2S2FHG3</accession>
<dbReference type="Pfam" id="PF04076">
    <property type="entry name" value="BOF"/>
    <property type="match status" value="1"/>
</dbReference>
<evidence type="ECO:0000313" key="3">
    <source>
        <dbReference type="EMBL" id="AWL30413.1"/>
    </source>
</evidence>
<keyword evidence="1 2" id="KW-0732">Signal</keyword>
<dbReference type="SUPFAM" id="SSF101756">
    <property type="entry name" value="Hypothetical protein YgiW"/>
    <property type="match status" value="1"/>
</dbReference>
<protein>
    <submittedName>
        <fullName evidence="3">NirD/YgiW/YdeI family stress tolerance protein</fullName>
    </submittedName>
</protein>
<dbReference type="NCBIfam" id="NF033674">
    <property type="entry name" value="stress_OB_fold"/>
    <property type="match status" value="1"/>
</dbReference>
<dbReference type="Gene3D" id="2.40.50.200">
    <property type="entry name" value="Bacterial OB-fold"/>
    <property type="match status" value="1"/>
</dbReference>